<feature type="transmembrane region" description="Helical" evidence="2">
    <location>
        <begin position="77"/>
        <end position="100"/>
    </location>
</feature>
<sequence length="296" mass="29397">MHEDTSTPAPARPGASLVCGVIAAASAAAMGLAIPTLHDLLESSQGHETLIAWVLLGLAVMGTLLCAYLALVWGLAVMILLAGPASRTGAAVLVMLRVLAPRLARRLVGGAAVATATTALTLAPGLAAQDSLSTGPDLEPAPLTQSAELDAGGTEPADTAAEASAPEGGAAERPDTSPRLPPLGWDGDPGTSPAGAASGGSDVASGSGTSGPSTGAPTSRGPAQLPVRTVVVDRGDSLWSISDELLGPAPSDPEDIAAAWPLLHEANRDLLGEDPDLLEPGQELTVPSALTPQDTP</sequence>
<feature type="transmembrane region" description="Helical" evidence="2">
    <location>
        <begin position="15"/>
        <end position="38"/>
    </location>
</feature>
<keyword evidence="2" id="KW-0812">Transmembrane</keyword>
<evidence type="ECO:0000259" key="3">
    <source>
        <dbReference type="PROSITE" id="PS51782"/>
    </source>
</evidence>
<proteinExistence type="predicted"/>
<organism evidence="4 5">
    <name type="scientific">Brachybacterium ginsengisoli</name>
    <dbReference type="NCBI Taxonomy" id="1331682"/>
    <lineage>
        <taxon>Bacteria</taxon>
        <taxon>Bacillati</taxon>
        <taxon>Actinomycetota</taxon>
        <taxon>Actinomycetes</taxon>
        <taxon>Micrococcales</taxon>
        <taxon>Dermabacteraceae</taxon>
        <taxon>Brachybacterium</taxon>
    </lineage>
</organism>
<dbReference type="Gene3D" id="3.10.350.10">
    <property type="entry name" value="LysM domain"/>
    <property type="match status" value="1"/>
</dbReference>
<feature type="region of interest" description="Disordered" evidence="1">
    <location>
        <begin position="272"/>
        <end position="296"/>
    </location>
</feature>
<feature type="compositionally biased region" description="Low complexity" evidence="1">
    <location>
        <begin position="188"/>
        <end position="222"/>
    </location>
</feature>
<gene>
    <name evidence="4" type="ORF">CFK41_06375</name>
</gene>
<keyword evidence="2" id="KW-0472">Membrane</keyword>
<dbReference type="PROSITE" id="PS51782">
    <property type="entry name" value="LYSM"/>
    <property type="match status" value="1"/>
</dbReference>
<dbReference type="InterPro" id="IPR018392">
    <property type="entry name" value="LysM"/>
</dbReference>
<feature type="region of interest" description="Disordered" evidence="1">
    <location>
        <begin position="131"/>
        <end position="227"/>
    </location>
</feature>
<accession>A0A291GW40</accession>
<reference evidence="4 5" key="1">
    <citation type="journal article" date="2014" name="Int. J. Syst. Evol. Microbiol.">
        <title>Brachybacterium ginsengisoli sp. nov., isolated from soil of a ginseng field.</title>
        <authorList>
            <person name="Hoang V.A."/>
            <person name="Kim Y.J."/>
            <person name="Nguyen N.L."/>
            <person name="Yang D.C."/>
        </authorList>
    </citation>
    <scope>NUCLEOTIDE SEQUENCE [LARGE SCALE GENOMIC DNA]</scope>
    <source>
        <strain evidence="4 5">DCY80</strain>
    </source>
</reference>
<name>A0A291GW40_9MICO</name>
<keyword evidence="2" id="KW-1133">Transmembrane helix</keyword>
<evidence type="ECO:0000256" key="2">
    <source>
        <dbReference type="SAM" id="Phobius"/>
    </source>
</evidence>
<dbReference type="InterPro" id="IPR036779">
    <property type="entry name" value="LysM_dom_sf"/>
</dbReference>
<evidence type="ECO:0000313" key="4">
    <source>
        <dbReference type="EMBL" id="ATG54435.1"/>
    </source>
</evidence>
<dbReference type="CDD" id="cd00118">
    <property type="entry name" value="LysM"/>
    <property type="match status" value="1"/>
</dbReference>
<dbReference type="KEGG" id="bgg:CFK41_06375"/>
<evidence type="ECO:0000256" key="1">
    <source>
        <dbReference type="SAM" id="MobiDB-lite"/>
    </source>
</evidence>
<keyword evidence="5" id="KW-1185">Reference proteome</keyword>
<dbReference type="Proteomes" id="UP000217889">
    <property type="component" value="Chromosome"/>
</dbReference>
<feature type="transmembrane region" description="Helical" evidence="2">
    <location>
        <begin position="50"/>
        <end position="71"/>
    </location>
</feature>
<dbReference type="AlphaFoldDB" id="A0A291GW40"/>
<evidence type="ECO:0000313" key="5">
    <source>
        <dbReference type="Proteomes" id="UP000217889"/>
    </source>
</evidence>
<protein>
    <recommendedName>
        <fullName evidence="3">LysM domain-containing protein</fullName>
    </recommendedName>
</protein>
<feature type="domain" description="LysM" evidence="3">
    <location>
        <begin position="228"/>
        <end position="286"/>
    </location>
</feature>
<dbReference type="EMBL" id="CP023564">
    <property type="protein sequence ID" value="ATG54435.1"/>
    <property type="molecule type" value="Genomic_DNA"/>
</dbReference>
<feature type="compositionally biased region" description="Low complexity" evidence="1">
    <location>
        <begin position="160"/>
        <end position="169"/>
    </location>
</feature>